<comment type="catalytic activity">
    <reaction evidence="8">
        <text>Couples ATP hydrolysis with the unwinding of duplex DNA by translocating in the 3'-5' direction.</text>
        <dbReference type="EC" id="5.6.2.4"/>
    </reaction>
</comment>
<dbReference type="PROSITE" id="PS51217">
    <property type="entry name" value="UVRD_HELICASE_CTER"/>
    <property type="match status" value="1"/>
</dbReference>
<evidence type="ECO:0000256" key="8">
    <source>
        <dbReference type="ARBA" id="ARBA00034617"/>
    </source>
</evidence>
<comment type="similarity">
    <text evidence="1">Belongs to the helicase family. UvrD subfamily.</text>
</comment>
<dbReference type="Gene3D" id="3.40.50.300">
    <property type="entry name" value="P-loop containing nucleotide triphosphate hydrolases"/>
    <property type="match status" value="2"/>
</dbReference>
<evidence type="ECO:0000256" key="12">
    <source>
        <dbReference type="PROSITE-ProRule" id="PRU00560"/>
    </source>
</evidence>
<evidence type="ECO:0000259" key="13">
    <source>
        <dbReference type="PROSITE" id="PS51198"/>
    </source>
</evidence>
<evidence type="ECO:0000256" key="7">
    <source>
        <dbReference type="ARBA" id="ARBA00023235"/>
    </source>
</evidence>
<name>A0AB35BZD8_9GAMM</name>
<dbReference type="CDD" id="cd18807">
    <property type="entry name" value="SF1_C_UvrD"/>
    <property type="match status" value="1"/>
</dbReference>
<evidence type="ECO:0000313" key="16">
    <source>
        <dbReference type="Proteomes" id="UP000680020"/>
    </source>
</evidence>
<dbReference type="RefSeq" id="WP_213403830.1">
    <property type="nucleotide sequence ID" value="NZ_JAGIBT010000003.1"/>
</dbReference>
<protein>
    <recommendedName>
        <fullName evidence="9">DNA 3'-5' helicase</fullName>
        <ecNumber evidence="9">5.6.2.4</ecNumber>
    </recommendedName>
    <alternativeName>
        <fullName evidence="10">DNA 3'-5' helicase II</fullName>
    </alternativeName>
</protein>
<evidence type="ECO:0000256" key="6">
    <source>
        <dbReference type="ARBA" id="ARBA00023125"/>
    </source>
</evidence>
<dbReference type="InterPro" id="IPR013986">
    <property type="entry name" value="DExx_box_DNA_helicase_dom_sf"/>
</dbReference>
<feature type="binding site" evidence="12">
    <location>
        <begin position="26"/>
        <end position="33"/>
    </location>
    <ligand>
        <name>ATP</name>
        <dbReference type="ChEBI" id="CHEBI:30616"/>
    </ligand>
</feature>
<evidence type="ECO:0000256" key="5">
    <source>
        <dbReference type="ARBA" id="ARBA00022840"/>
    </source>
</evidence>
<evidence type="ECO:0000256" key="9">
    <source>
        <dbReference type="ARBA" id="ARBA00034808"/>
    </source>
</evidence>
<feature type="domain" description="UvrD-like helicase C-terminal" evidence="14">
    <location>
        <begin position="284"/>
        <end position="568"/>
    </location>
</feature>
<dbReference type="FunFam" id="1.10.486.10:FF:000003">
    <property type="entry name" value="ATP-dependent DNA helicase"/>
    <property type="match status" value="1"/>
</dbReference>
<evidence type="ECO:0000256" key="4">
    <source>
        <dbReference type="ARBA" id="ARBA00022806"/>
    </source>
</evidence>
<evidence type="ECO:0000256" key="1">
    <source>
        <dbReference type="ARBA" id="ARBA00009922"/>
    </source>
</evidence>
<evidence type="ECO:0000313" key="15">
    <source>
        <dbReference type="EMBL" id="MBS7824660.1"/>
    </source>
</evidence>
<dbReference type="PANTHER" id="PTHR11070:SF2">
    <property type="entry name" value="ATP-DEPENDENT DNA HELICASE SRS2"/>
    <property type="match status" value="1"/>
</dbReference>
<dbReference type="GO" id="GO:0003677">
    <property type="term" value="F:DNA binding"/>
    <property type="evidence" value="ECO:0007669"/>
    <property type="project" value="UniProtKB-KW"/>
</dbReference>
<proteinExistence type="inferred from homology"/>
<dbReference type="GO" id="GO:0000725">
    <property type="term" value="P:recombinational repair"/>
    <property type="evidence" value="ECO:0007669"/>
    <property type="project" value="TreeGrafter"/>
</dbReference>
<dbReference type="Gene3D" id="1.10.10.160">
    <property type="match status" value="1"/>
</dbReference>
<dbReference type="GO" id="GO:0043138">
    <property type="term" value="F:3'-5' DNA helicase activity"/>
    <property type="evidence" value="ECO:0007669"/>
    <property type="project" value="UniProtKB-EC"/>
</dbReference>
<reference evidence="15" key="1">
    <citation type="submission" date="2021-03" db="EMBL/GenBank/DDBJ databases">
        <title>Identification and antibiotic profiling of Wohlfahrtiimonas chitiniclastica, an underestimated human pathogen.</title>
        <authorList>
            <person name="Kopf A."/>
            <person name="Bunk B."/>
            <person name="Coldewey S."/>
            <person name="Gunzer F."/>
            <person name="Riedel T."/>
            <person name="Schroettner P."/>
        </authorList>
    </citation>
    <scope>NUCLEOTIDE SEQUENCE</scope>
    <source>
        <strain evidence="15">DSM 100917</strain>
    </source>
</reference>
<evidence type="ECO:0000256" key="2">
    <source>
        <dbReference type="ARBA" id="ARBA00022741"/>
    </source>
</evidence>
<dbReference type="PROSITE" id="PS51198">
    <property type="entry name" value="UVRD_HELICASE_ATP_BIND"/>
    <property type="match status" value="1"/>
</dbReference>
<keyword evidence="3 12" id="KW-0378">Hydrolase</keyword>
<sequence>MSMLESLNNAQYDAVTAPLGPVRVLAGAGSGKTRVLVARIAWLIETEQTTPHGILAVTFTNKAALEMRTRLETVLNRPLRSLWLGTFHSLCHRLLRLHPTEAHLDPNFQIMDSDDQLRLCKRLLKERNVDDKIVTAKTLQSFINHHKDEGRRASHIERGHNFAHNMMIDLYAQYQSICAQSSLVDFSEILLRTLEMLRSNDALLKHYQQRFKFVLVDEFQDTNSIQYAWLKLLSGGHQQIFVVGDDDQSIYGWRGARVENILNFDQDFPNSTTVRLEQNYRSTSTILEAANHVIAKNSERLDKKLWTENKDDSLITQYAAMDAYEEAQYVVDQIKIATLKGTPRAEQAILYRSNAQSRIFEEILLRANIPYRIYGGLRFFDRMEIKDIISYLRLIVNPHDDISFERAITTPAKGVGAATIEKIRLEAMQTEVSLWTAMQNTLESQLLAKRAQNALMSFKRLIENLADALSDLTLDQFIQEVIDRAELEAHYKKEPMGRGEDRIENLNEFISASRQFVEDYNNDPAAQPLTMHGYLSEFLGRITLDSTANSDDDQEDKVQLMTLHSSKGLEFEHVYLVGMDDGLFPSESSMNDPARLEEERRLAYVGITRAKRLLTLTTAASRMIHGKTIHLTPSCFVKDIPSPLVQMKGAKVSISKPMTARSSSHTSASQDQAMNGFALGQTVTHPVFGDGVITNFEGVGNHARVTVNFRTAGQKTLVMAYAKLTAI</sequence>
<dbReference type="Proteomes" id="UP000680020">
    <property type="component" value="Unassembled WGS sequence"/>
</dbReference>
<dbReference type="Gene3D" id="1.10.486.10">
    <property type="entry name" value="PCRA, domain 4"/>
    <property type="match status" value="1"/>
</dbReference>
<keyword evidence="6" id="KW-0238">DNA-binding</keyword>
<dbReference type="InterPro" id="IPR000212">
    <property type="entry name" value="DNA_helicase_UvrD/REP"/>
</dbReference>
<dbReference type="NCBIfam" id="NF008743">
    <property type="entry name" value="PRK11773.1"/>
    <property type="match status" value="1"/>
</dbReference>
<keyword evidence="2 12" id="KW-0547">Nucleotide-binding</keyword>
<evidence type="ECO:0000256" key="10">
    <source>
        <dbReference type="ARBA" id="ARBA00034923"/>
    </source>
</evidence>
<evidence type="ECO:0000259" key="14">
    <source>
        <dbReference type="PROSITE" id="PS51217"/>
    </source>
</evidence>
<dbReference type="Pfam" id="PF00580">
    <property type="entry name" value="UvrD-helicase"/>
    <property type="match status" value="1"/>
</dbReference>
<keyword evidence="5 12" id="KW-0067">ATP-binding</keyword>
<accession>A0AB35BZD8</accession>
<dbReference type="InterPro" id="IPR014017">
    <property type="entry name" value="DNA_helicase_UvrD-like_C"/>
</dbReference>
<dbReference type="CDD" id="cd17932">
    <property type="entry name" value="DEXQc_UvrD"/>
    <property type="match status" value="1"/>
</dbReference>
<dbReference type="PANTHER" id="PTHR11070">
    <property type="entry name" value="UVRD / RECB / PCRA DNA HELICASE FAMILY MEMBER"/>
    <property type="match status" value="1"/>
</dbReference>
<dbReference type="InterPro" id="IPR027417">
    <property type="entry name" value="P-loop_NTPase"/>
</dbReference>
<dbReference type="GO" id="GO:0033202">
    <property type="term" value="C:DNA helicase complex"/>
    <property type="evidence" value="ECO:0007669"/>
    <property type="project" value="TreeGrafter"/>
</dbReference>
<gene>
    <name evidence="15" type="primary">uvrD</name>
    <name evidence="15" type="synonym">mutU</name>
    <name evidence="15" type="synonym">recL</name>
    <name evidence="15" type="ORF">J7561_05505</name>
</gene>
<dbReference type="Pfam" id="PF13361">
    <property type="entry name" value="UvrD_C"/>
    <property type="match status" value="1"/>
</dbReference>
<dbReference type="AlphaFoldDB" id="A0AB35BZD8"/>
<comment type="catalytic activity">
    <reaction evidence="11">
        <text>ATP + H2O = ADP + phosphate + H(+)</text>
        <dbReference type="Rhea" id="RHEA:13065"/>
        <dbReference type="ChEBI" id="CHEBI:15377"/>
        <dbReference type="ChEBI" id="CHEBI:15378"/>
        <dbReference type="ChEBI" id="CHEBI:30616"/>
        <dbReference type="ChEBI" id="CHEBI:43474"/>
        <dbReference type="ChEBI" id="CHEBI:456216"/>
        <dbReference type="EC" id="5.6.2.4"/>
    </reaction>
</comment>
<keyword evidence="4 12" id="KW-0347">Helicase</keyword>
<feature type="domain" description="UvrD-like helicase ATP-binding" evidence="13">
    <location>
        <begin position="5"/>
        <end position="283"/>
    </location>
</feature>
<dbReference type="GO" id="GO:0005829">
    <property type="term" value="C:cytosol"/>
    <property type="evidence" value="ECO:0007669"/>
    <property type="project" value="TreeGrafter"/>
</dbReference>
<organism evidence="15 16">
    <name type="scientific">Wohlfahrtiimonas chitiniclastica</name>
    <dbReference type="NCBI Taxonomy" id="400946"/>
    <lineage>
        <taxon>Bacteria</taxon>
        <taxon>Pseudomonadati</taxon>
        <taxon>Pseudomonadota</taxon>
        <taxon>Gammaproteobacteria</taxon>
        <taxon>Cardiobacteriales</taxon>
        <taxon>Ignatzschineriaceae</taxon>
        <taxon>Wohlfahrtiimonas</taxon>
    </lineage>
</organism>
<dbReference type="SUPFAM" id="SSF52540">
    <property type="entry name" value="P-loop containing nucleoside triphosphate hydrolases"/>
    <property type="match status" value="1"/>
</dbReference>
<dbReference type="GO" id="GO:0016787">
    <property type="term" value="F:hydrolase activity"/>
    <property type="evidence" value="ECO:0007669"/>
    <property type="project" value="UniProtKB-UniRule"/>
</dbReference>
<evidence type="ECO:0000256" key="11">
    <source>
        <dbReference type="ARBA" id="ARBA00048988"/>
    </source>
</evidence>
<evidence type="ECO:0000256" key="3">
    <source>
        <dbReference type="ARBA" id="ARBA00022801"/>
    </source>
</evidence>
<dbReference type="EMBL" id="JAGIBU010000003">
    <property type="protein sequence ID" value="MBS7824660.1"/>
    <property type="molecule type" value="Genomic_DNA"/>
</dbReference>
<dbReference type="InterPro" id="IPR014016">
    <property type="entry name" value="UvrD-like_ATP-bd"/>
</dbReference>
<comment type="caution">
    <text evidence="15">The sequence shown here is derived from an EMBL/GenBank/DDBJ whole genome shotgun (WGS) entry which is preliminary data.</text>
</comment>
<keyword evidence="7" id="KW-0413">Isomerase</keyword>
<dbReference type="EC" id="5.6.2.4" evidence="9"/>
<dbReference type="GO" id="GO:0005524">
    <property type="term" value="F:ATP binding"/>
    <property type="evidence" value="ECO:0007669"/>
    <property type="project" value="UniProtKB-UniRule"/>
</dbReference>